<evidence type="ECO:0000259" key="4">
    <source>
        <dbReference type="Pfam" id="PF07732"/>
    </source>
</evidence>
<dbReference type="AlphaFoldDB" id="A0A1P8KL12"/>
<keyword evidence="2" id="KW-0560">Oxidoreductase</keyword>
<accession>A0A1P8KL12</accession>
<dbReference type="PANTHER" id="PTHR48267:SF1">
    <property type="entry name" value="BILIRUBIN OXIDASE"/>
    <property type="match status" value="1"/>
</dbReference>
<dbReference type="GO" id="GO:0016491">
    <property type="term" value="F:oxidoreductase activity"/>
    <property type="evidence" value="ECO:0007669"/>
    <property type="project" value="UniProtKB-KW"/>
</dbReference>
<dbReference type="InterPro" id="IPR002355">
    <property type="entry name" value="Cu_oxidase_Cu_BS"/>
</dbReference>
<dbReference type="RefSeq" id="WP_076085237.1">
    <property type="nucleotide sequence ID" value="NZ_CP019070.1"/>
</dbReference>
<dbReference type="InterPro" id="IPR008972">
    <property type="entry name" value="Cupredoxin"/>
</dbReference>
<dbReference type="Pfam" id="PF07732">
    <property type="entry name" value="Cu-oxidase_3"/>
    <property type="match status" value="1"/>
</dbReference>
<evidence type="ECO:0000259" key="3">
    <source>
        <dbReference type="Pfam" id="PF07731"/>
    </source>
</evidence>
<dbReference type="KEGG" id="alp:LPB137_05035"/>
<name>A0A1P8KL12_9BACT</name>
<dbReference type="Gene3D" id="2.60.40.420">
    <property type="entry name" value="Cupredoxins - blue copper proteins"/>
    <property type="match status" value="3"/>
</dbReference>
<dbReference type="PROSITE" id="PS00080">
    <property type="entry name" value="MULTICOPPER_OXIDASE2"/>
    <property type="match status" value="1"/>
</dbReference>
<proteinExistence type="predicted"/>
<dbReference type="GO" id="GO:0005507">
    <property type="term" value="F:copper ion binding"/>
    <property type="evidence" value="ECO:0007669"/>
    <property type="project" value="InterPro"/>
</dbReference>
<sequence>MKRRDFVKLGLITSWSTFLNADNTKQKISVFPSFSKPLAIPPILKPKLLKDGTKEYNLNVQEGIVEFLNGSKTKTYGVNIDFLGPTIRVNKNDTLKMNVKNSLKEETVIHWHGLKVPGKNDGGPNRSIHPNDTWTTQFQINQRSSMCWYHPHTHEKTGEQVFKGISGLFIIDDEDSLNLDIPKNYGIDDIPLVVQDRRFDTQGQFLYKQSMHDTMMGVTGNFSLINGIVDPYVKVSAKTIRFRILNGSNARIYRFMFNDKRAFYQIAGDSSFLPKPVKMTTLLLSPGERAEILVDLSDLAGKGILFGDELGGKPLLKIFVKDEKAQKYEIPKKLTTINEYKNIIEANVREFELNIRPGWLAINGKQMDMKRIDEIVPLGKTEIWRIKNPQRMPHPFHIHGCSFKIISRNGNKPYLNESGLKDTVLLLSNETVNIAVKFEYESTKKYPYMYHCHILEHEDAGMMGQFIVKK</sequence>
<organism evidence="5 6">
    <name type="scientific">Poseidonibacter parvus</name>
    <dbReference type="NCBI Taxonomy" id="1850254"/>
    <lineage>
        <taxon>Bacteria</taxon>
        <taxon>Pseudomonadati</taxon>
        <taxon>Campylobacterota</taxon>
        <taxon>Epsilonproteobacteria</taxon>
        <taxon>Campylobacterales</taxon>
        <taxon>Arcobacteraceae</taxon>
        <taxon>Poseidonibacter</taxon>
    </lineage>
</organism>
<dbReference type="Proteomes" id="UP000186074">
    <property type="component" value="Chromosome"/>
</dbReference>
<dbReference type="PANTHER" id="PTHR48267">
    <property type="entry name" value="CUPREDOXIN SUPERFAMILY PROTEIN"/>
    <property type="match status" value="1"/>
</dbReference>
<feature type="domain" description="Plastocyanin-like" evidence="3">
    <location>
        <begin position="354"/>
        <end position="469"/>
    </location>
</feature>
<keyword evidence="1" id="KW-0479">Metal-binding</keyword>
<evidence type="ECO:0000256" key="2">
    <source>
        <dbReference type="ARBA" id="ARBA00023002"/>
    </source>
</evidence>
<dbReference type="OrthoDB" id="9757546at2"/>
<dbReference type="CDD" id="cd13890">
    <property type="entry name" value="CuRO_3_CueO_FtsP"/>
    <property type="match status" value="1"/>
</dbReference>
<reference evidence="5 6" key="1">
    <citation type="submission" date="2017-01" db="EMBL/GenBank/DDBJ databases">
        <title>Genome sequencing of Arcobacter sp. LPB0137.</title>
        <authorList>
            <person name="Lee G.-W."/>
            <person name="Yi H."/>
        </authorList>
    </citation>
    <scope>NUCLEOTIDE SEQUENCE [LARGE SCALE GENOMIC DNA]</scope>
    <source>
        <strain evidence="5 6">LPB0137</strain>
    </source>
</reference>
<dbReference type="InterPro" id="IPR045087">
    <property type="entry name" value="Cu-oxidase_fam"/>
</dbReference>
<dbReference type="STRING" id="1850254.LPB137_05035"/>
<gene>
    <name evidence="5" type="ORF">LPB137_05035</name>
</gene>
<evidence type="ECO:0008006" key="7">
    <source>
        <dbReference type="Google" id="ProtNLM"/>
    </source>
</evidence>
<protein>
    <recommendedName>
        <fullName evidence="7">Bilirubin oxidase</fullName>
    </recommendedName>
</protein>
<dbReference type="CDD" id="cd04232">
    <property type="entry name" value="CuRO_1_CueO_FtsP"/>
    <property type="match status" value="1"/>
</dbReference>
<dbReference type="EMBL" id="CP019070">
    <property type="protein sequence ID" value="APW65253.1"/>
    <property type="molecule type" value="Genomic_DNA"/>
</dbReference>
<dbReference type="InterPro" id="IPR011706">
    <property type="entry name" value="Cu-oxidase_C"/>
</dbReference>
<evidence type="ECO:0000313" key="6">
    <source>
        <dbReference type="Proteomes" id="UP000186074"/>
    </source>
</evidence>
<dbReference type="CDD" id="cd13867">
    <property type="entry name" value="CuRO_2_CueO_FtsP"/>
    <property type="match status" value="1"/>
</dbReference>
<dbReference type="InterPro" id="IPR011707">
    <property type="entry name" value="Cu-oxidase-like_N"/>
</dbReference>
<feature type="domain" description="Plastocyanin-like" evidence="4">
    <location>
        <begin position="60"/>
        <end position="175"/>
    </location>
</feature>
<dbReference type="Pfam" id="PF07731">
    <property type="entry name" value="Cu-oxidase_2"/>
    <property type="match status" value="1"/>
</dbReference>
<dbReference type="SUPFAM" id="SSF49503">
    <property type="entry name" value="Cupredoxins"/>
    <property type="match status" value="3"/>
</dbReference>
<evidence type="ECO:0000256" key="1">
    <source>
        <dbReference type="ARBA" id="ARBA00022723"/>
    </source>
</evidence>
<evidence type="ECO:0000313" key="5">
    <source>
        <dbReference type="EMBL" id="APW65253.1"/>
    </source>
</evidence>
<keyword evidence="6" id="KW-1185">Reference proteome</keyword>